<dbReference type="EMBL" id="MT732474">
    <property type="protein sequence ID" value="QQV91526.1"/>
    <property type="molecule type" value="Genomic_DNA"/>
</dbReference>
<gene>
    <name evidence="2" type="ORF">Gundel1_89</name>
</gene>
<accession>A0A8E5EBM5</accession>
<evidence type="ECO:0000313" key="3">
    <source>
        <dbReference type="Proteomes" id="UP000693868"/>
    </source>
</evidence>
<organism evidence="2 3">
    <name type="scientific">Tenacibaculum phage Gundel_1</name>
    <dbReference type="NCBI Taxonomy" id="2745672"/>
    <lineage>
        <taxon>Viruses</taxon>
        <taxon>Duplodnaviria</taxon>
        <taxon>Heunggongvirae</taxon>
        <taxon>Uroviricota</taxon>
        <taxon>Caudoviricetes</taxon>
        <taxon>Pachyviridae</taxon>
        <taxon>Gundelvirus</taxon>
        <taxon>Gundelvirus Gundel</taxon>
    </lineage>
</organism>
<evidence type="ECO:0000313" key="2">
    <source>
        <dbReference type="EMBL" id="QQV91526.1"/>
    </source>
</evidence>
<dbReference type="CDD" id="cd00063">
    <property type="entry name" value="FN3"/>
    <property type="match status" value="1"/>
</dbReference>
<dbReference type="InterPro" id="IPR013783">
    <property type="entry name" value="Ig-like_fold"/>
</dbReference>
<dbReference type="InterPro" id="IPR036116">
    <property type="entry name" value="FN3_sf"/>
</dbReference>
<feature type="domain" description="Fibronectin type-III" evidence="1">
    <location>
        <begin position="181"/>
        <end position="266"/>
    </location>
</feature>
<keyword evidence="3" id="KW-1185">Reference proteome</keyword>
<dbReference type="InterPro" id="IPR003961">
    <property type="entry name" value="FN3_dom"/>
</dbReference>
<reference evidence="2" key="1">
    <citation type="submission" date="2020-07" db="EMBL/GenBank/DDBJ databases">
        <title>Highly diverse flavobacterial phages as mortality factor during North Sea spring blooms.</title>
        <authorList>
            <person name="Bartlau N."/>
            <person name="Wichels A."/>
            <person name="Krohne G."/>
            <person name="Adriaenssens E.M."/>
            <person name="Heins A."/>
            <person name="Fuchs B.M."/>
            <person name="Amann R."/>
            <person name="Moraru C."/>
        </authorList>
    </citation>
    <scope>NUCLEOTIDE SEQUENCE</scope>
</reference>
<evidence type="ECO:0000259" key="1">
    <source>
        <dbReference type="PROSITE" id="PS50853"/>
    </source>
</evidence>
<dbReference type="Gene3D" id="2.60.40.10">
    <property type="entry name" value="Immunoglobulins"/>
    <property type="match status" value="1"/>
</dbReference>
<dbReference type="SMART" id="SM00060">
    <property type="entry name" value="FN3"/>
    <property type="match status" value="1"/>
</dbReference>
<dbReference type="PROSITE" id="PS50853">
    <property type="entry name" value="FN3"/>
    <property type="match status" value="1"/>
</dbReference>
<dbReference type="SUPFAM" id="SSF49265">
    <property type="entry name" value="Fibronectin type III"/>
    <property type="match status" value="1"/>
</dbReference>
<dbReference type="Proteomes" id="UP000693868">
    <property type="component" value="Segment"/>
</dbReference>
<protein>
    <recommendedName>
        <fullName evidence="1">Fibronectin type-III domain-containing protein</fullName>
    </recommendedName>
</protein>
<name>A0A8E5EBM5_9CAUD</name>
<sequence length="370" mass="40601">MLKFKYKKTSDGSYGNVISYSDNDASLKLGNSTYDNNYGFTFVDDDKLIPLTDNLNVTDNEFPAFIEEPTVMYNGNKNASLNFTDQDVLFDGMTLKVENQSNFIFTVTCENSSEDVIIDSKQSRIVQYLSVPNRFIEFAGGNTALTVSKDDTAKTITINGNTLDLHTWFNGLAPDTDKPTTPTNIQSSSIGDTTASLSWTASTDNAGVIGYDVYVNGVLTKSVTGNSATLTGLTPDTNYSITIKAKDSANNYSDFSQATAFKTLQVTSSIKSYSGFYNGATIDEVNAKTLTIKQVSNPLTNWHMTQDGQQSRYSYIILPTLEASKVNSVKTQGGLPGNWNNQSLTIDSIAYTAIRSPYKMWDENVTFVTE</sequence>
<dbReference type="Pfam" id="PF00041">
    <property type="entry name" value="fn3"/>
    <property type="match status" value="1"/>
</dbReference>
<proteinExistence type="predicted"/>